<gene>
    <name evidence="2" type="ORF">MNBD_GAMMA23-1254</name>
</gene>
<protein>
    <submittedName>
        <fullName evidence="2">Uncharacterized protein, MJ0678-like</fullName>
    </submittedName>
</protein>
<dbReference type="InterPro" id="IPR005240">
    <property type="entry name" value="DUF389"/>
</dbReference>
<feature type="transmembrane region" description="Helical" evidence="1">
    <location>
        <begin position="157"/>
        <end position="174"/>
    </location>
</feature>
<dbReference type="Pfam" id="PF04087">
    <property type="entry name" value="DUF389"/>
    <property type="match status" value="1"/>
</dbReference>
<feature type="transmembrane region" description="Helical" evidence="1">
    <location>
        <begin position="216"/>
        <end position="237"/>
    </location>
</feature>
<proteinExistence type="predicted"/>
<feature type="transmembrane region" description="Helical" evidence="1">
    <location>
        <begin position="287"/>
        <end position="307"/>
    </location>
</feature>
<feature type="transmembrane region" description="Helical" evidence="1">
    <location>
        <begin position="126"/>
        <end position="150"/>
    </location>
</feature>
<keyword evidence="1" id="KW-1133">Transmembrane helix</keyword>
<keyword evidence="1" id="KW-0812">Transmembrane</keyword>
<dbReference type="PANTHER" id="PTHR20992:SF9">
    <property type="entry name" value="AT15442P-RELATED"/>
    <property type="match status" value="1"/>
</dbReference>
<sequence>MDTLHGLAEHHELLDFWATPCEHDGRCSIRLLLRSENQQQIVDAIQSIIGSSENSRVVIMPVEATIPRPEIEEDTDKSKGSTTRTREELYQTIVRGIQLDSTFIWMVVLSTIVASIGLLADNVAVVIAPLLGPNLALAFASSLGDSALIWQSLKTNIVGLSIALVISILLGYLWPYELTSQEIILRTDIGYDGVVLALVAGAAAVLSLASGLSNTLVGVMVAVTLLPPAATLGLMLGSQQFDLAIGASLLLAINIVSVNLSAKLAFITKGVKPRTWIEKNKATQSRWVSIVFWLVSLGLLLIFMQLWHNVL</sequence>
<evidence type="ECO:0000313" key="2">
    <source>
        <dbReference type="EMBL" id="VAW97076.1"/>
    </source>
</evidence>
<feature type="transmembrane region" description="Helical" evidence="1">
    <location>
        <begin position="189"/>
        <end position="209"/>
    </location>
</feature>
<evidence type="ECO:0000256" key="1">
    <source>
        <dbReference type="SAM" id="Phobius"/>
    </source>
</evidence>
<dbReference type="PANTHER" id="PTHR20992">
    <property type="entry name" value="AT15442P-RELATED"/>
    <property type="match status" value="1"/>
</dbReference>
<name>A0A3B1AW88_9ZZZZ</name>
<keyword evidence="1" id="KW-0472">Membrane</keyword>
<dbReference type="AlphaFoldDB" id="A0A3B1AW88"/>
<accession>A0A3B1AW88</accession>
<feature type="transmembrane region" description="Helical" evidence="1">
    <location>
        <begin position="243"/>
        <end position="266"/>
    </location>
</feature>
<organism evidence="2">
    <name type="scientific">hydrothermal vent metagenome</name>
    <dbReference type="NCBI Taxonomy" id="652676"/>
    <lineage>
        <taxon>unclassified sequences</taxon>
        <taxon>metagenomes</taxon>
        <taxon>ecological metagenomes</taxon>
    </lineage>
</organism>
<dbReference type="NCBIfam" id="TIGR00341">
    <property type="entry name" value="TIGR00341 family protein"/>
    <property type="match status" value="1"/>
</dbReference>
<dbReference type="EMBL" id="UOFT01000055">
    <property type="protein sequence ID" value="VAW97076.1"/>
    <property type="molecule type" value="Genomic_DNA"/>
</dbReference>
<reference evidence="2" key="1">
    <citation type="submission" date="2018-06" db="EMBL/GenBank/DDBJ databases">
        <authorList>
            <person name="Zhirakovskaya E."/>
        </authorList>
    </citation>
    <scope>NUCLEOTIDE SEQUENCE</scope>
</reference>
<feature type="transmembrane region" description="Helical" evidence="1">
    <location>
        <begin position="103"/>
        <end position="120"/>
    </location>
</feature>